<dbReference type="Proteomes" id="UP001240150">
    <property type="component" value="Chromosome"/>
</dbReference>
<evidence type="ECO:0000256" key="2">
    <source>
        <dbReference type="ARBA" id="ARBA00023125"/>
    </source>
</evidence>
<dbReference type="Gene3D" id="1.10.357.10">
    <property type="entry name" value="Tetracycline Repressor, domain 2"/>
    <property type="match status" value="1"/>
</dbReference>
<reference evidence="6 7" key="1">
    <citation type="submission" date="2023-06" db="EMBL/GenBank/DDBJ databases">
        <authorList>
            <person name="Yushchuk O."/>
            <person name="Binda E."/>
            <person name="Ruckert-Reed C."/>
            <person name="Fedorenko V."/>
            <person name="Kalinowski J."/>
            <person name="Marinelli F."/>
        </authorList>
    </citation>
    <scope>NUCLEOTIDE SEQUENCE [LARGE SCALE GENOMIC DNA]</scope>
    <source>
        <strain evidence="6 7">NRRL 3884</strain>
    </source>
</reference>
<keyword evidence="1" id="KW-0805">Transcription regulation</keyword>
<dbReference type="InterPro" id="IPR001647">
    <property type="entry name" value="HTH_TetR"/>
</dbReference>
<keyword evidence="7" id="KW-1185">Reference proteome</keyword>
<keyword evidence="2 4" id="KW-0238">DNA-binding</keyword>
<protein>
    <submittedName>
        <fullName evidence="6">Helix-turn-helix domain-containing protein</fullName>
    </submittedName>
</protein>
<accession>A0ABY8WMW8</accession>
<dbReference type="Pfam" id="PF00440">
    <property type="entry name" value="TetR_N"/>
    <property type="match status" value="1"/>
</dbReference>
<sequence>MSTTRRAGSETRTEILRVALELFTERGFEGTSIRDLAEALGMTKSSLYYHFAGKEAIIQALLASRRAEVEDLLEWLGTQEPGPDLLRRAALRWIDSTGPERILGMRFAHANGPTMSRLAAQGGNIRGWFDEVVGRILGPDAPMPSRLRARMAFDTVSAALFAAQGQPASEADILAAARAATIALTA</sequence>
<dbReference type="InterPro" id="IPR050109">
    <property type="entry name" value="HTH-type_TetR-like_transc_reg"/>
</dbReference>
<dbReference type="SUPFAM" id="SSF46689">
    <property type="entry name" value="Homeodomain-like"/>
    <property type="match status" value="1"/>
</dbReference>
<dbReference type="RefSeq" id="WP_284920193.1">
    <property type="nucleotide sequence ID" value="NZ_CP126980.1"/>
</dbReference>
<dbReference type="PANTHER" id="PTHR30055:SF234">
    <property type="entry name" value="HTH-TYPE TRANSCRIPTIONAL REGULATOR BETI"/>
    <property type="match status" value="1"/>
</dbReference>
<evidence type="ECO:0000313" key="7">
    <source>
        <dbReference type="Proteomes" id="UP001240150"/>
    </source>
</evidence>
<proteinExistence type="predicted"/>
<dbReference type="PANTHER" id="PTHR30055">
    <property type="entry name" value="HTH-TYPE TRANSCRIPTIONAL REGULATOR RUTR"/>
    <property type="match status" value="1"/>
</dbReference>
<dbReference type="PRINTS" id="PR00455">
    <property type="entry name" value="HTHTETR"/>
</dbReference>
<keyword evidence="3" id="KW-0804">Transcription</keyword>
<evidence type="ECO:0000259" key="5">
    <source>
        <dbReference type="PROSITE" id="PS50977"/>
    </source>
</evidence>
<organism evidence="6 7">
    <name type="scientific">Actinoplanes oblitus</name>
    <dbReference type="NCBI Taxonomy" id="3040509"/>
    <lineage>
        <taxon>Bacteria</taxon>
        <taxon>Bacillati</taxon>
        <taxon>Actinomycetota</taxon>
        <taxon>Actinomycetes</taxon>
        <taxon>Micromonosporales</taxon>
        <taxon>Micromonosporaceae</taxon>
        <taxon>Actinoplanes</taxon>
    </lineage>
</organism>
<evidence type="ECO:0000313" key="6">
    <source>
        <dbReference type="EMBL" id="WIM98792.1"/>
    </source>
</evidence>
<evidence type="ECO:0000256" key="1">
    <source>
        <dbReference type="ARBA" id="ARBA00023015"/>
    </source>
</evidence>
<evidence type="ECO:0000256" key="4">
    <source>
        <dbReference type="PROSITE-ProRule" id="PRU00335"/>
    </source>
</evidence>
<dbReference type="InterPro" id="IPR009057">
    <property type="entry name" value="Homeodomain-like_sf"/>
</dbReference>
<dbReference type="EMBL" id="CP126980">
    <property type="protein sequence ID" value="WIM98792.1"/>
    <property type="molecule type" value="Genomic_DNA"/>
</dbReference>
<evidence type="ECO:0000256" key="3">
    <source>
        <dbReference type="ARBA" id="ARBA00023163"/>
    </source>
</evidence>
<dbReference type="PROSITE" id="PS50977">
    <property type="entry name" value="HTH_TETR_2"/>
    <property type="match status" value="1"/>
</dbReference>
<gene>
    <name evidence="6" type="ORF">ACTOB_002406</name>
</gene>
<name>A0ABY8WMW8_9ACTN</name>
<feature type="DNA-binding region" description="H-T-H motif" evidence="4">
    <location>
        <begin position="32"/>
        <end position="51"/>
    </location>
</feature>
<feature type="domain" description="HTH tetR-type" evidence="5">
    <location>
        <begin position="9"/>
        <end position="69"/>
    </location>
</feature>